<organism evidence="1 2">
    <name type="scientific">Diploscapter pachys</name>
    <dbReference type="NCBI Taxonomy" id="2018661"/>
    <lineage>
        <taxon>Eukaryota</taxon>
        <taxon>Metazoa</taxon>
        <taxon>Ecdysozoa</taxon>
        <taxon>Nematoda</taxon>
        <taxon>Chromadorea</taxon>
        <taxon>Rhabditida</taxon>
        <taxon>Rhabditina</taxon>
        <taxon>Rhabditomorpha</taxon>
        <taxon>Rhabditoidea</taxon>
        <taxon>Rhabditidae</taxon>
        <taxon>Diploscapter</taxon>
    </lineage>
</organism>
<evidence type="ECO:0000313" key="1">
    <source>
        <dbReference type="EMBL" id="PAV89232.1"/>
    </source>
</evidence>
<name>A0A2A2LSK6_9BILA</name>
<evidence type="ECO:0000313" key="2">
    <source>
        <dbReference type="Proteomes" id="UP000218231"/>
    </source>
</evidence>
<dbReference type="AlphaFoldDB" id="A0A2A2LSK6"/>
<keyword evidence="2" id="KW-1185">Reference proteome</keyword>
<dbReference type="Proteomes" id="UP000218231">
    <property type="component" value="Unassembled WGS sequence"/>
</dbReference>
<gene>
    <name evidence="1" type="ORF">WR25_08154</name>
</gene>
<accession>A0A2A2LSK6</accession>
<protein>
    <submittedName>
        <fullName evidence="1">Uncharacterized protein</fullName>
    </submittedName>
</protein>
<comment type="caution">
    <text evidence="1">The sequence shown here is derived from an EMBL/GenBank/DDBJ whole genome shotgun (WGS) entry which is preliminary data.</text>
</comment>
<dbReference type="EMBL" id="LIAE01006465">
    <property type="protein sequence ID" value="PAV89232.1"/>
    <property type="molecule type" value="Genomic_DNA"/>
</dbReference>
<proteinExistence type="predicted"/>
<sequence length="88" mass="10114">MLIPDSAIDEIFNVQFCFGLAMDASNKWVVLTAVTVERLPEELNAEKFDSKLDEEEEAEGCLMGLVERECREEDEAENRSELQRNMNE</sequence>
<reference evidence="1 2" key="1">
    <citation type="journal article" date="2017" name="Curr. Biol.">
        <title>Genome architecture and evolution of a unichromosomal asexual nematode.</title>
        <authorList>
            <person name="Fradin H."/>
            <person name="Zegar C."/>
            <person name="Gutwein M."/>
            <person name="Lucas J."/>
            <person name="Kovtun M."/>
            <person name="Corcoran D."/>
            <person name="Baugh L.R."/>
            <person name="Kiontke K."/>
            <person name="Gunsalus K."/>
            <person name="Fitch D.H."/>
            <person name="Piano F."/>
        </authorList>
    </citation>
    <scope>NUCLEOTIDE SEQUENCE [LARGE SCALE GENOMIC DNA]</scope>
    <source>
        <strain evidence="1">PF1309</strain>
    </source>
</reference>